<comment type="caution">
    <text evidence="1">The sequence shown here is derived from an EMBL/GenBank/DDBJ whole genome shotgun (WGS) entry which is preliminary data.</text>
</comment>
<evidence type="ECO:0000313" key="2">
    <source>
        <dbReference type="Proteomes" id="UP001054857"/>
    </source>
</evidence>
<proteinExistence type="predicted"/>
<organism evidence="1 2">
    <name type="scientific">Astrephomene gubernaculifera</name>
    <dbReference type="NCBI Taxonomy" id="47775"/>
    <lineage>
        <taxon>Eukaryota</taxon>
        <taxon>Viridiplantae</taxon>
        <taxon>Chlorophyta</taxon>
        <taxon>core chlorophytes</taxon>
        <taxon>Chlorophyceae</taxon>
        <taxon>CS clade</taxon>
        <taxon>Chlamydomonadales</taxon>
        <taxon>Astrephomenaceae</taxon>
        <taxon>Astrephomene</taxon>
    </lineage>
</organism>
<dbReference type="EMBL" id="BMAR01000001">
    <property type="protein sequence ID" value="GFR40167.1"/>
    <property type="molecule type" value="Genomic_DNA"/>
</dbReference>
<protein>
    <submittedName>
        <fullName evidence="1">Uncharacterized protein</fullName>
    </submittedName>
</protein>
<dbReference type="PANTHER" id="PTHR36142">
    <property type="entry name" value="METALLO-HYDROLASE/OXIDOREDUCTASE SUPERFAMILY PROTEIN"/>
    <property type="match status" value="1"/>
</dbReference>
<sequence>MRPLGFTRITVLAPGQETCVTGEAGGRLRILATAGALVGPPWSPRQLGLLLREELPAGERPASLYFEPHCDFEAASVAEGLRRLGLGGQAQGGQQGLAAGGGGVDVVVSPVVSTLLGAGPASYELVQGASNLVSLLRLLRPKVLLPLLNHELDASGPLAALLRQRGDERAVQEVLRREGLATRVEYPAPPGEALALAL</sequence>
<gene>
    <name evidence="1" type="ORF">Agub_g724</name>
</gene>
<dbReference type="AlphaFoldDB" id="A0AAD3DGW3"/>
<name>A0AAD3DGW3_9CHLO</name>
<dbReference type="PANTHER" id="PTHR36142:SF2">
    <property type="entry name" value="METALLO-HYDROLASE_OXIDOREDUCTASE SUPERFAMILY PROTEIN"/>
    <property type="match status" value="1"/>
</dbReference>
<evidence type="ECO:0000313" key="1">
    <source>
        <dbReference type="EMBL" id="GFR40167.1"/>
    </source>
</evidence>
<dbReference type="Proteomes" id="UP001054857">
    <property type="component" value="Unassembled WGS sequence"/>
</dbReference>
<accession>A0AAD3DGW3</accession>
<keyword evidence="2" id="KW-1185">Reference proteome</keyword>
<reference evidence="1 2" key="1">
    <citation type="journal article" date="2021" name="Sci. Rep.">
        <title>Genome sequencing of the multicellular alga Astrephomene provides insights into convergent evolution of germ-soma differentiation.</title>
        <authorList>
            <person name="Yamashita S."/>
            <person name="Yamamoto K."/>
            <person name="Matsuzaki R."/>
            <person name="Suzuki S."/>
            <person name="Yamaguchi H."/>
            <person name="Hirooka S."/>
            <person name="Minakuchi Y."/>
            <person name="Miyagishima S."/>
            <person name="Kawachi M."/>
            <person name="Toyoda A."/>
            <person name="Nozaki H."/>
        </authorList>
    </citation>
    <scope>NUCLEOTIDE SEQUENCE [LARGE SCALE GENOMIC DNA]</scope>
    <source>
        <strain evidence="1 2">NIES-4017</strain>
    </source>
</reference>